<dbReference type="Proteomes" id="UP000810292">
    <property type="component" value="Unassembled WGS sequence"/>
</dbReference>
<organism evidence="2 3">
    <name type="scientific">Candidatus Ornithospirochaeta stercoravium</name>
    <dbReference type="NCBI Taxonomy" id="2840897"/>
    <lineage>
        <taxon>Bacteria</taxon>
        <taxon>Pseudomonadati</taxon>
        <taxon>Spirochaetota</taxon>
        <taxon>Spirochaetia</taxon>
        <taxon>Spirochaetales</taxon>
        <taxon>Spirochaetaceae</taxon>
        <taxon>Spirochaetaceae incertae sedis</taxon>
        <taxon>Candidatus Ornithospirochaeta</taxon>
    </lineage>
</organism>
<dbReference type="Gene3D" id="3.40.50.1000">
    <property type="entry name" value="HAD superfamily/HAD-like"/>
    <property type="match status" value="1"/>
</dbReference>
<dbReference type="PANTHER" id="PTHR43316:SF8">
    <property type="entry name" value="HAD FAMILY HYDROLASE"/>
    <property type="match status" value="1"/>
</dbReference>
<dbReference type="SUPFAM" id="SSF56784">
    <property type="entry name" value="HAD-like"/>
    <property type="match status" value="1"/>
</dbReference>
<reference evidence="2" key="2">
    <citation type="journal article" date="2021" name="PeerJ">
        <title>Extensive microbial diversity within the chicken gut microbiome revealed by metagenomics and culture.</title>
        <authorList>
            <person name="Gilroy R."/>
            <person name="Ravi A."/>
            <person name="Getino M."/>
            <person name="Pursley I."/>
            <person name="Horton D.L."/>
            <person name="Alikhan N.F."/>
            <person name="Baker D."/>
            <person name="Gharbi K."/>
            <person name="Hall N."/>
            <person name="Watson M."/>
            <person name="Adriaenssens E.M."/>
            <person name="Foster-Nyarko E."/>
            <person name="Jarju S."/>
            <person name="Secka A."/>
            <person name="Antonio M."/>
            <person name="Oren A."/>
            <person name="Chaudhuri R.R."/>
            <person name="La Ragione R."/>
            <person name="Hildebrand F."/>
            <person name="Pallen M.J."/>
        </authorList>
    </citation>
    <scope>NUCLEOTIDE SEQUENCE</scope>
    <source>
        <strain evidence="2">14700</strain>
    </source>
</reference>
<evidence type="ECO:0000256" key="1">
    <source>
        <dbReference type="ARBA" id="ARBA00022801"/>
    </source>
</evidence>
<dbReference type="NCBIfam" id="TIGR01549">
    <property type="entry name" value="HAD-SF-IA-v1"/>
    <property type="match status" value="1"/>
</dbReference>
<reference evidence="2" key="1">
    <citation type="submission" date="2020-10" db="EMBL/GenBank/DDBJ databases">
        <authorList>
            <person name="Gilroy R."/>
        </authorList>
    </citation>
    <scope>NUCLEOTIDE SEQUENCE</scope>
    <source>
        <strain evidence="2">14700</strain>
    </source>
</reference>
<sequence length="225" mass="25493">MGYAAEHGIKLLAFDIDGTLYPKAAMNRRLVISSLLHLPFALKYNSMRRQIRNETGFSVPPEDNLEAFQIRQAEILGKSLDWFQKKEDAVFRKPWDKLFSSIKPYPGLREVLEEAKEDGYMLAALSDFPLFHKLEALGVDDLFDYSASCEDYGALKPSAAPFLRMLKELQISPAEALYTGDSRSKDIDGAKNAGMHTALISRSVRAYDNADIIFRDWEEFGKMVL</sequence>
<dbReference type="EMBL" id="JADIMF010000019">
    <property type="protein sequence ID" value="MBO8468423.1"/>
    <property type="molecule type" value="Genomic_DNA"/>
</dbReference>
<dbReference type="InterPro" id="IPR023214">
    <property type="entry name" value="HAD_sf"/>
</dbReference>
<evidence type="ECO:0000313" key="3">
    <source>
        <dbReference type="Proteomes" id="UP000810292"/>
    </source>
</evidence>
<keyword evidence="1 2" id="KW-0378">Hydrolase</keyword>
<dbReference type="Pfam" id="PF00702">
    <property type="entry name" value="Hydrolase"/>
    <property type="match status" value="1"/>
</dbReference>
<dbReference type="NCBIfam" id="TIGR01509">
    <property type="entry name" value="HAD-SF-IA-v3"/>
    <property type="match status" value="1"/>
</dbReference>
<dbReference type="PANTHER" id="PTHR43316">
    <property type="entry name" value="HYDROLASE, HALOACID DELAHOGENASE-RELATED"/>
    <property type="match status" value="1"/>
</dbReference>
<gene>
    <name evidence="2" type="ORF">IAA72_01380</name>
</gene>
<comment type="caution">
    <text evidence="2">The sequence shown here is derived from an EMBL/GenBank/DDBJ whole genome shotgun (WGS) entry which is preliminary data.</text>
</comment>
<dbReference type="Gene3D" id="1.10.150.520">
    <property type="match status" value="1"/>
</dbReference>
<dbReference type="InterPro" id="IPR036412">
    <property type="entry name" value="HAD-like_sf"/>
</dbReference>
<dbReference type="GO" id="GO:0016787">
    <property type="term" value="F:hydrolase activity"/>
    <property type="evidence" value="ECO:0007669"/>
    <property type="project" value="UniProtKB-KW"/>
</dbReference>
<accession>A0A9D9NCK1</accession>
<name>A0A9D9NCK1_9SPIO</name>
<dbReference type="AlphaFoldDB" id="A0A9D9NCK1"/>
<proteinExistence type="predicted"/>
<dbReference type="SFLD" id="SFLDG01129">
    <property type="entry name" value="C1.5:_HAD__Beta-PGM__Phosphata"/>
    <property type="match status" value="1"/>
</dbReference>
<dbReference type="InterPro" id="IPR051540">
    <property type="entry name" value="S-2-haloacid_dehalogenase"/>
</dbReference>
<evidence type="ECO:0000313" key="2">
    <source>
        <dbReference type="EMBL" id="MBO8468423.1"/>
    </source>
</evidence>
<protein>
    <submittedName>
        <fullName evidence="2">HAD family hydrolase</fullName>
    </submittedName>
</protein>
<dbReference type="SFLD" id="SFLDS00003">
    <property type="entry name" value="Haloacid_Dehalogenase"/>
    <property type="match status" value="1"/>
</dbReference>
<dbReference type="InterPro" id="IPR006439">
    <property type="entry name" value="HAD-SF_hydro_IA"/>
</dbReference>